<dbReference type="EMBL" id="JAIMBW010000001">
    <property type="protein sequence ID" value="MBY4893276.1"/>
    <property type="molecule type" value="Genomic_DNA"/>
</dbReference>
<sequence length="348" mass="37901">MAYTLTDFPSLQAEGFDTIIDVRSPAEFAEDHLPGAINMPVLSNEERAEVGTIYTQESPFKARKIGATRVARNAAMAIETHLLDYEGGWRPLVYCWRGGQRSGSFTSILQQIGWRAQVLEGGYQSWRRHVVAQLYEGTLPFKIIRLDGYTGTAKTKLIKRVALLGVQTLDLEGLANHRGSVLGDVDGDQPSQKGFETALLTHLSVFDPSKPVLVEAESARIGTLRLPPALWVAMKDSPRIVVEASPQHRARFLADAYADLFAATQALTDRLNHLRPHAGHATVDHWLTLLQTNQAQALALALISDHYDPAYARLAKSKSAAPLATIDAGDLTDVALAAAARAIVAHLG</sequence>
<reference evidence="3 4" key="1">
    <citation type="submission" date="2021-07" db="EMBL/GenBank/DDBJ databases">
        <title>Karlodiniumbacter phycospheric gen. nov., sp. nov., a phycosphere bacterium isolated from karlodinium veneficum.</title>
        <authorList>
            <person name="Peng Y."/>
            <person name="Jiang L."/>
            <person name="Lee J."/>
        </authorList>
    </citation>
    <scope>NUCLEOTIDE SEQUENCE</scope>
    <source>
        <strain evidence="3 4">N5</strain>
    </source>
</reference>
<gene>
    <name evidence="3" type="primary">mnmH</name>
    <name evidence="3" type="ORF">KUL25_10920</name>
</gene>
<dbReference type="InterPro" id="IPR017582">
    <property type="entry name" value="SelU"/>
</dbReference>
<dbReference type="SMART" id="SM00450">
    <property type="entry name" value="RHOD"/>
    <property type="match status" value="1"/>
</dbReference>
<dbReference type="InterPro" id="IPR058840">
    <property type="entry name" value="AAA_SelU"/>
</dbReference>
<dbReference type="PANTHER" id="PTHR30401:SF0">
    <property type="entry name" value="TRNA 2-SELENOURIDINE SYNTHASE"/>
    <property type="match status" value="1"/>
</dbReference>
<dbReference type="NCBIfam" id="NF008752">
    <property type="entry name" value="PRK11784.1-4"/>
    <property type="match status" value="1"/>
</dbReference>
<dbReference type="SUPFAM" id="SSF52821">
    <property type="entry name" value="Rhodanese/Cell cycle control phosphatase"/>
    <property type="match status" value="1"/>
</dbReference>
<dbReference type="GO" id="GO:0002098">
    <property type="term" value="P:tRNA wobble uridine modification"/>
    <property type="evidence" value="ECO:0007669"/>
    <property type="project" value="InterPro"/>
</dbReference>
<dbReference type="InterPro" id="IPR001763">
    <property type="entry name" value="Rhodanese-like_dom"/>
</dbReference>
<dbReference type="NCBIfam" id="NF008750">
    <property type="entry name" value="PRK11784.1-2"/>
    <property type="match status" value="1"/>
</dbReference>
<dbReference type="GO" id="GO:0043828">
    <property type="term" value="F:tRNA 2-selenouridine synthase activity"/>
    <property type="evidence" value="ECO:0007669"/>
    <property type="project" value="InterPro"/>
</dbReference>
<organism evidence="3">
    <name type="scientific">Gymnodinialimonas phycosphaerae</name>
    <dbReference type="NCBI Taxonomy" id="2841589"/>
    <lineage>
        <taxon>Bacteria</taxon>
        <taxon>Pseudomonadati</taxon>
        <taxon>Pseudomonadota</taxon>
        <taxon>Alphaproteobacteria</taxon>
        <taxon>Rhodobacterales</taxon>
        <taxon>Paracoccaceae</taxon>
        <taxon>Gymnodinialimonas</taxon>
    </lineage>
</organism>
<dbReference type="Pfam" id="PF26341">
    <property type="entry name" value="AAA_SelU"/>
    <property type="match status" value="1"/>
</dbReference>
<evidence type="ECO:0000259" key="2">
    <source>
        <dbReference type="PROSITE" id="PS50206"/>
    </source>
</evidence>
<dbReference type="EC" id="2.5.1.-" evidence="3"/>
<dbReference type="CDD" id="cd01520">
    <property type="entry name" value="RHOD_YbbB"/>
    <property type="match status" value="1"/>
</dbReference>
<keyword evidence="1" id="KW-0711">Selenium</keyword>
<accession>A0A975TR14</accession>
<dbReference type="NCBIfam" id="TIGR03167">
    <property type="entry name" value="tRNA_sel_U_synt"/>
    <property type="match status" value="1"/>
</dbReference>
<protein>
    <submittedName>
        <fullName evidence="3">tRNA 2-selenouridine(34) synthase MnmH</fullName>
        <ecNumber evidence="3">2.5.1.-</ecNumber>
    </submittedName>
</protein>
<dbReference type="PANTHER" id="PTHR30401">
    <property type="entry name" value="TRNA 2-SELENOURIDINE SYNTHASE"/>
    <property type="match status" value="1"/>
</dbReference>
<keyword evidence="4" id="KW-1185">Reference proteome</keyword>
<evidence type="ECO:0000313" key="4">
    <source>
        <dbReference type="Proteomes" id="UP000693972"/>
    </source>
</evidence>
<evidence type="ECO:0000313" key="3">
    <source>
        <dbReference type="EMBL" id="QXL86007.1"/>
    </source>
</evidence>
<dbReference type="Proteomes" id="UP000693972">
    <property type="component" value="Unassembled WGS sequence"/>
</dbReference>
<evidence type="ECO:0000256" key="1">
    <source>
        <dbReference type="ARBA" id="ARBA00023266"/>
    </source>
</evidence>
<dbReference type="Gene3D" id="3.40.250.10">
    <property type="entry name" value="Rhodanese-like domain"/>
    <property type="match status" value="1"/>
</dbReference>
<feature type="domain" description="Rhodanese" evidence="2">
    <location>
        <begin position="13"/>
        <end position="131"/>
    </location>
</feature>
<dbReference type="RefSeq" id="WP_257892977.1">
    <property type="nucleotide sequence ID" value="NZ_JAIMBW010000001.1"/>
</dbReference>
<dbReference type="Pfam" id="PF00581">
    <property type="entry name" value="Rhodanese"/>
    <property type="match status" value="1"/>
</dbReference>
<proteinExistence type="predicted"/>
<dbReference type="InterPro" id="IPR036873">
    <property type="entry name" value="Rhodanese-like_dom_sf"/>
</dbReference>
<dbReference type="EMBL" id="CP078073">
    <property type="protein sequence ID" value="QXL86007.1"/>
    <property type="molecule type" value="Genomic_DNA"/>
</dbReference>
<dbReference type="AlphaFoldDB" id="A0A975TR14"/>
<dbReference type="PROSITE" id="PS50206">
    <property type="entry name" value="RHODANESE_3"/>
    <property type="match status" value="1"/>
</dbReference>
<name>A0A975TR14_9RHOB</name>
<keyword evidence="3" id="KW-0808">Transferase</keyword>